<evidence type="ECO:0000313" key="4">
    <source>
        <dbReference type="Proteomes" id="UP000028875"/>
    </source>
</evidence>
<reference evidence="4" key="2">
    <citation type="submission" date="2014-05" db="EMBL/GenBank/DDBJ databases">
        <title>Draft genome sequence of Virgibacillus massiliensis Vm-5.</title>
        <authorList>
            <person name="Khelaifia S."/>
            <person name="Croce O."/>
            <person name="Lagier J.C."/>
            <person name="Raoult D."/>
        </authorList>
    </citation>
    <scope>NUCLEOTIDE SEQUENCE [LARGE SCALE GENOMIC DNA]</scope>
    <source>
        <strain evidence="4">Vm-5</strain>
    </source>
</reference>
<dbReference type="STRING" id="1462526.BN990_00198"/>
<dbReference type="PANTHER" id="PTHR34473">
    <property type="entry name" value="UPF0699 TRANSMEMBRANE PROTEIN YDBS"/>
    <property type="match status" value="1"/>
</dbReference>
<dbReference type="RefSeq" id="WP_051738990.1">
    <property type="nucleotide sequence ID" value="NZ_BNER01000001.1"/>
</dbReference>
<keyword evidence="4" id="KW-1185">Reference proteome</keyword>
<evidence type="ECO:0000313" key="3">
    <source>
        <dbReference type="EMBL" id="CDQ37932.1"/>
    </source>
</evidence>
<dbReference type="AlphaFoldDB" id="A0A024Q6M8"/>
<comment type="caution">
    <text evidence="3">The sequence shown here is derived from an EMBL/GenBank/DDBJ whole genome shotgun (WGS) entry which is preliminary data.</text>
</comment>
<feature type="transmembrane region" description="Helical" evidence="1">
    <location>
        <begin position="397"/>
        <end position="416"/>
    </location>
</feature>
<feature type="transmembrane region" description="Helical" evidence="1">
    <location>
        <begin position="21"/>
        <end position="45"/>
    </location>
</feature>
<gene>
    <name evidence="3" type="ORF">BN990_00198</name>
</gene>
<feature type="domain" description="YdbS-like PH" evidence="2">
    <location>
        <begin position="273"/>
        <end position="343"/>
    </location>
</feature>
<keyword evidence="1" id="KW-0472">Membrane</keyword>
<reference evidence="3 4" key="1">
    <citation type="submission" date="2014-03" db="EMBL/GenBank/DDBJ databases">
        <authorList>
            <person name="Urmite Genomes U."/>
        </authorList>
    </citation>
    <scope>NUCLEOTIDE SEQUENCE [LARGE SCALE GENOMIC DNA]</scope>
    <source>
        <strain evidence="3 4">Vm-5</strain>
    </source>
</reference>
<proteinExistence type="predicted"/>
<feature type="transmembrane region" description="Helical" evidence="1">
    <location>
        <begin position="51"/>
        <end position="72"/>
    </location>
</feature>
<accession>A0A024Q6M8</accession>
<dbReference type="PIRSF" id="PIRSF026631">
    <property type="entry name" value="UCP026631"/>
    <property type="match status" value="1"/>
</dbReference>
<dbReference type="InterPro" id="IPR014529">
    <property type="entry name" value="UCP026631"/>
</dbReference>
<dbReference type="InterPro" id="IPR005182">
    <property type="entry name" value="YdbS-like_PH"/>
</dbReference>
<feature type="transmembrane region" description="Helical" evidence="1">
    <location>
        <begin position="373"/>
        <end position="391"/>
    </location>
</feature>
<feature type="transmembrane region" description="Helical" evidence="1">
    <location>
        <begin position="192"/>
        <end position="213"/>
    </location>
</feature>
<evidence type="ECO:0000256" key="1">
    <source>
        <dbReference type="SAM" id="Phobius"/>
    </source>
</evidence>
<name>A0A024Q6M8_9BACI</name>
<dbReference type="OrthoDB" id="2317554at2"/>
<sequence>MKNNAMKDNRTELGKSHPLWMLFELVKSIKGFIYFCIFLSFVFGFSSTSIFSAYGISLIILFVIYQIVSILLEWKHFGYSIDEEELFIKKGRFVTLHRHFPLANIQGLHQNTTFFSRLFGLTTLLIDAGSSDKNDSIKLEMISFQEANHIKTTLSDLGKVYITEEENRKDIEKNSQEITSIKKHYEIKRREILIASLTSLRLLFFLTLIYSVYSEVNQFFQIDAYVGDIIGFFQSSWFRLTMGIIILICLSIVYGVLKTYLQYGEFNVTSDPYRIYIEKGKLNTAHFSIPKDRIQALSINSGFIHKFLNIVKVKMISSSDTDEDVKASHILFPFIHKYKAKKLIPEVISAFEIEEDMTKIPTSSIIVKLLRTIYLWLFFPVMLYCFFPGFWYLATIMFSLTLVSQLLSSLFSSYALNGSFIQIKKGAIATKVFITSRDKIERLMVTETILQKKLGLSSIKIISRARPAKVTTMHDVPKDMAIRYYSWYYEGIENHTTILASKQTS</sequence>
<dbReference type="EMBL" id="CCDP010000001">
    <property type="protein sequence ID" value="CDQ37932.1"/>
    <property type="molecule type" value="Genomic_DNA"/>
</dbReference>
<protein>
    <submittedName>
        <fullName evidence="3">Bacterial membrane flanked domain protein</fullName>
    </submittedName>
</protein>
<dbReference type="eggNOG" id="COG3428">
    <property type="taxonomic scope" value="Bacteria"/>
</dbReference>
<dbReference type="Proteomes" id="UP000028875">
    <property type="component" value="Unassembled WGS sequence"/>
</dbReference>
<dbReference type="Pfam" id="PF03703">
    <property type="entry name" value="bPH_2"/>
    <property type="match status" value="3"/>
</dbReference>
<feature type="domain" description="YdbS-like PH" evidence="2">
    <location>
        <begin position="74"/>
        <end position="153"/>
    </location>
</feature>
<dbReference type="PANTHER" id="PTHR34473:SF2">
    <property type="entry name" value="UPF0699 TRANSMEMBRANE PROTEIN YDBT"/>
    <property type="match status" value="1"/>
</dbReference>
<feature type="transmembrane region" description="Helical" evidence="1">
    <location>
        <begin position="237"/>
        <end position="257"/>
    </location>
</feature>
<feature type="domain" description="YdbS-like PH" evidence="2">
    <location>
        <begin position="413"/>
        <end position="485"/>
    </location>
</feature>
<evidence type="ECO:0000259" key="2">
    <source>
        <dbReference type="Pfam" id="PF03703"/>
    </source>
</evidence>
<organism evidence="3 4">
    <name type="scientific">Virgibacillus massiliensis</name>
    <dbReference type="NCBI Taxonomy" id="1462526"/>
    <lineage>
        <taxon>Bacteria</taxon>
        <taxon>Bacillati</taxon>
        <taxon>Bacillota</taxon>
        <taxon>Bacilli</taxon>
        <taxon>Bacillales</taxon>
        <taxon>Bacillaceae</taxon>
        <taxon>Virgibacillus</taxon>
    </lineage>
</organism>
<keyword evidence="1" id="KW-0812">Transmembrane</keyword>
<keyword evidence="1" id="KW-1133">Transmembrane helix</keyword>